<keyword evidence="2" id="KW-0645">Protease</keyword>
<dbReference type="GO" id="GO:0006508">
    <property type="term" value="P:proteolysis"/>
    <property type="evidence" value="ECO:0007669"/>
    <property type="project" value="UniProtKB-KW"/>
</dbReference>
<accession>A0A8T0U928</accession>
<dbReference type="InterPro" id="IPR021109">
    <property type="entry name" value="Peptidase_aspartic_dom_sf"/>
</dbReference>
<dbReference type="Gene3D" id="2.40.70.10">
    <property type="entry name" value="Acid Proteases"/>
    <property type="match status" value="2"/>
</dbReference>
<keyword evidence="3" id="KW-0378">Hydrolase</keyword>
<proteinExistence type="inferred from homology"/>
<comment type="similarity">
    <text evidence="1">Belongs to the peptidase A1 family.</text>
</comment>
<evidence type="ECO:0000256" key="2">
    <source>
        <dbReference type="ARBA" id="ARBA00022670"/>
    </source>
</evidence>
<keyword evidence="6" id="KW-1185">Reference proteome</keyword>
<dbReference type="InterPro" id="IPR032861">
    <property type="entry name" value="TAXi_N"/>
</dbReference>
<evidence type="ECO:0000256" key="3">
    <source>
        <dbReference type="ARBA" id="ARBA00022801"/>
    </source>
</evidence>
<dbReference type="InterPro" id="IPR051708">
    <property type="entry name" value="Plant_Aspart_Prot_A1"/>
</dbReference>
<dbReference type="InterPro" id="IPR032799">
    <property type="entry name" value="TAXi_C"/>
</dbReference>
<evidence type="ECO:0000313" key="6">
    <source>
        <dbReference type="Proteomes" id="UP000823388"/>
    </source>
</evidence>
<dbReference type="PANTHER" id="PTHR47967">
    <property type="entry name" value="OS07G0603500 PROTEIN-RELATED"/>
    <property type="match status" value="1"/>
</dbReference>
<reference evidence="5" key="1">
    <citation type="submission" date="2020-05" db="EMBL/GenBank/DDBJ databases">
        <title>WGS assembly of Panicum virgatum.</title>
        <authorList>
            <person name="Lovell J.T."/>
            <person name="Jenkins J."/>
            <person name="Shu S."/>
            <person name="Juenger T.E."/>
            <person name="Schmutz J."/>
        </authorList>
    </citation>
    <scope>NUCLEOTIDE SEQUENCE</scope>
    <source>
        <strain evidence="5">AP13</strain>
    </source>
</reference>
<evidence type="ECO:0000259" key="4">
    <source>
        <dbReference type="PROSITE" id="PS51767"/>
    </source>
</evidence>
<gene>
    <name evidence="5" type="ORF">PVAP13_3NG194900</name>
</gene>
<organism evidence="5 6">
    <name type="scientific">Panicum virgatum</name>
    <name type="common">Blackwell switchgrass</name>
    <dbReference type="NCBI Taxonomy" id="38727"/>
    <lineage>
        <taxon>Eukaryota</taxon>
        <taxon>Viridiplantae</taxon>
        <taxon>Streptophyta</taxon>
        <taxon>Embryophyta</taxon>
        <taxon>Tracheophyta</taxon>
        <taxon>Spermatophyta</taxon>
        <taxon>Magnoliopsida</taxon>
        <taxon>Liliopsida</taxon>
        <taxon>Poales</taxon>
        <taxon>Poaceae</taxon>
        <taxon>PACMAD clade</taxon>
        <taxon>Panicoideae</taxon>
        <taxon>Panicodae</taxon>
        <taxon>Paniceae</taxon>
        <taxon>Panicinae</taxon>
        <taxon>Panicum</taxon>
        <taxon>Panicum sect. Hiantes</taxon>
    </lineage>
</organism>
<dbReference type="GO" id="GO:0008233">
    <property type="term" value="F:peptidase activity"/>
    <property type="evidence" value="ECO:0007669"/>
    <property type="project" value="UniProtKB-KW"/>
</dbReference>
<evidence type="ECO:0000313" key="5">
    <source>
        <dbReference type="EMBL" id="KAG2620621.1"/>
    </source>
</evidence>
<dbReference type="Pfam" id="PF14543">
    <property type="entry name" value="TAXi_N"/>
    <property type="match status" value="1"/>
</dbReference>
<feature type="domain" description="Peptidase A1" evidence="4">
    <location>
        <begin position="5"/>
        <end position="302"/>
    </location>
</feature>
<dbReference type="GO" id="GO:0005576">
    <property type="term" value="C:extracellular region"/>
    <property type="evidence" value="ECO:0007669"/>
    <property type="project" value="TreeGrafter"/>
</dbReference>
<dbReference type="PANTHER" id="PTHR47967:SF117">
    <property type="entry name" value="PEPTIDASE A1 DOMAIN-CONTAINING PROTEIN"/>
    <property type="match status" value="1"/>
</dbReference>
<dbReference type="Pfam" id="PF14541">
    <property type="entry name" value="TAXi_C"/>
    <property type="match status" value="1"/>
</dbReference>
<protein>
    <recommendedName>
        <fullName evidence="4">Peptidase A1 domain-containing protein</fullName>
    </recommendedName>
</protein>
<dbReference type="InterPro" id="IPR033121">
    <property type="entry name" value="PEPTIDASE_A1"/>
</dbReference>
<dbReference type="PROSITE" id="PS51767">
    <property type="entry name" value="PEPTIDASE_A1"/>
    <property type="match status" value="1"/>
</dbReference>
<dbReference type="EMBL" id="CM029042">
    <property type="protein sequence ID" value="KAG2620621.1"/>
    <property type="molecule type" value="Genomic_DNA"/>
</dbReference>
<name>A0A8T0U928_PANVG</name>
<dbReference type="SUPFAM" id="SSF50630">
    <property type="entry name" value="Acid proteases"/>
    <property type="match status" value="1"/>
</dbReference>
<sequence length="302" mass="32931">MQLLYAVTVGVGTGNGRNEYELTVDTVTNLTWLQCKPCSPAVPQSKPAFDPSASLTFHNVTGTSELCQPPYKATADGLCGFRLKVQRRGLLPLSVQGLLFIDNFTMDGEPLEYRPFFGCSHSTRRFENGGKYAGVFTLEAHHRGLAQFSYCLVGGETSRQGFLRFGADVPHRPAGHMTTTRILPALHTDEPEYYVGLVGVSLGARRLDAIRPETLARRADGEGGCVVDLGPPVMVMVQEAYGVVEEALWSELERHGRSGWGSGVATASACGRRRRPGGASRRCCSTSPRRRRCWCSRLSSSS</sequence>
<dbReference type="AlphaFoldDB" id="A0A8T0U928"/>
<evidence type="ECO:0000256" key="1">
    <source>
        <dbReference type="ARBA" id="ARBA00007447"/>
    </source>
</evidence>
<dbReference type="Proteomes" id="UP000823388">
    <property type="component" value="Chromosome 3N"/>
</dbReference>
<comment type="caution">
    <text evidence="5">The sequence shown here is derived from an EMBL/GenBank/DDBJ whole genome shotgun (WGS) entry which is preliminary data.</text>
</comment>